<dbReference type="OrthoDB" id="10656936at2759"/>
<evidence type="ECO:0000313" key="1">
    <source>
        <dbReference type="EMBL" id="KAJ4366391.1"/>
    </source>
</evidence>
<reference evidence="1" key="1">
    <citation type="submission" date="2022-10" db="EMBL/GenBank/DDBJ databases">
        <title>Tapping the CABI collections for fungal endophytes: first genome assemblies for Collariella, Neodidymelliopsis, Ascochyta clinopodiicola, Didymella pomorum, Didymosphaeria variabile, Neocosmospora piperis and Neocucurbitaria cava.</title>
        <authorList>
            <person name="Hill R."/>
        </authorList>
    </citation>
    <scope>NUCLEOTIDE SEQUENCE</scope>
    <source>
        <strain evidence="1">IMI 356814</strain>
    </source>
</reference>
<name>A0A9W9CK19_9PLEO</name>
<gene>
    <name evidence="1" type="ORF">N0V83_008027</name>
</gene>
<sequence length="540" mass="61349">MIIYDVQLLINRELTTSELEQVVGGMIAHARGQIRNVMQQPAALRKRHLQEGQLGEQQNKKQRRTVEEDIVSVVSERIRQWQHLQQGQQGQQTQRLHPLIGTGRATHPQLRQTTPCFAAGLYYAVFFKSQSPHYPLSALHRRLGSATTYKAGYEDAMAKQRSIVTGFVEIAPGDDKIDTKGGVRDHHLHYRLGLLQQLAHSTGEIRYFANLNEAELYHDITMTVAKECQQAHDAFLQKEGKAMSVRDMERKKKEVREREISAYISQSSKVTKVSKQRLRERWNYLQILDATKKGGYVALCGNKDSILENAWRKKTNKSQQSCVYGWNDVYGPPMNFVQDFPLRSDEAAQITYHTEFHVTGQRIWPYLQEDFKVFSTNWVCASVAEAYWQATNTHPSQIQNMQHVNPFHPLSFDRFGFAADAESNARFSWFPETPIDGRPTKIRAVSDVKAGSYLGIIPGKLHYGYPPQLGWLQGPNGVYLQPCPSPLVNLIIGPRRHFKNVQINYETTLDACLQGGPSYRFVAQAHSDISAGDVLSIGIL</sequence>
<dbReference type="Proteomes" id="UP001140560">
    <property type="component" value="Unassembled WGS sequence"/>
</dbReference>
<evidence type="ECO:0000313" key="2">
    <source>
        <dbReference type="Proteomes" id="UP001140560"/>
    </source>
</evidence>
<organism evidence="1 2">
    <name type="scientific">Neocucurbitaria cava</name>
    <dbReference type="NCBI Taxonomy" id="798079"/>
    <lineage>
        <taxon>Eukaryota</taxon>
        <taxon>Fungi</taxon>
        <taxon>Dikarya</taxon>
        <taxon>Ascomycota</taxon>
        <taxon>Pezizomycotina</taxon>
        <taxon>Dothideomycetes</taxon>
        <taxon>Pleosporomycetidae</taxon>
        <taxon>Pleosporales</taxon>
        <taxon>Pleosporineae</taxon>
        <taxon>Cucurbitariaceae</taxon>
        <taxon>Neocucurbitaria</taxon>
    </lineage>
</organism>
<protein>
    <submittedName>
        <fullName evidence="1">Uncharacterized protein</fullName>
    </submittedName>
</protein>
<keyword evidence="2" id="KW-1185">Reference proteome</keyword>
<accession>A0A9W9CK19</accession>
<dbReference type="EMBL" id="JAPEUY010000014">
    <property type="protein sequence ID" value="KAJ4366391.1"/>
    <property type="molecule type" value="Genomic_DNA"/>
</dbReference>
<dbReference type="AlphaFoldDB" id="A0A9W9CK19"/>
<comment type="caution">
    <text evidence="1">The sequence shown here is derived from an EMBL/GenBank/DDBJ whole genome shotgun (WGS) entry which is preliminary data.</text>
</comment>
<proteinExistence type="predicted"/>